<keyword evidence="4 8" id="KW-0732">Signal</keyword>
<comment type="caution">
    <text evidence="9">The sequence shown here is derived from an EMBL/GenBank/DDBJ whole genome shotgun (WGS) entry which is preliminary data.</text>
</comment>
<keyword evidence="3" id="KW-0964">Secreted</keyword>
<evidence type="ECO:0000256" key="7">
    <source>
        <dbReference type="SAM" id="MobiDB-lite"/>
    </source>
</evidence>
<evidence type="ECO:0000313" key="9">
    <source>
        <dbReference type="EMBL" id="KAG8075594.1"/>
    </source>
</evidence>
<dbReference type="AlphaFoldDB" id="A0A8J5TBV8"/>
<evidence type="ECO:0000256" key="6">
    <source>
        <dbReference type="ARBA" id="ARBA00023278"/>
    </source>
</evidence>
<proteinExistence type="inferred from homology"/>
<protein>
    <submittedName>
        <fullName evidence="9">Uncharacterized protein</fullName>
    </submittedName>
</protein>
<dbReference type="PANTHER" id="PTHR33869">
    <property type="entry name" value="CLAVATA3/ESR (CLE)-RELATED PROTEIN 3"/>
    <property type="match status" value="1"/>
</dbReference>
<evidence type="ECO:0000256" key="1">
    <source>
        <dbReference type="ARBA" id="ARBA00004613"/>
    </source>
</evidence>
<evidence type="ECO:0000256" key="3">
    <source>
        <dbReference type="ARBA" id="ARBA00022525"/>
    </source>
</evidence>
<evidence type="ECO:0000256" key="4">
    <source>
        <dbReference type="ARBA" id="ARBA00022729"/>
    </source>
</evidence>
<feature type="chain" id="PRO_5035267359" evidence="8">
    <location>
        <begin position="27"/>
        <end position="97"/>
    </location>
</feature>
<reference evidence="9" key="2">
    <citation type="submission" date="2021-02" db="EMBL/GenBank/DDBJ databases">
        <authorList>
            <person name="Kimball J.A."/>
            <person name="Haas M.W."/>
            <person name="Macchietto M."/>
            <person name="Kono T."/>
            <person name="Duquette J."/>
            <person name="Shao M."/>
        </authorList>
    </citation>
    <scope>NUCLEOTIDE SEQUENCE</scope>
    <source>
        <tissue evidence="9">Fresh leaf tissue</tissue>
    </source>
</reference>
<gene>
    <name evidence="9" type="ORF">GUJ93_ZPchr0006g42773</name>
</gene>
<keyword evidence="6" id="KW-0379">Hydroxylation</keyword>
<evidence type="ECO:0000256" key="8">
    <source>
        <dbReference type="SAM" id="SignalP"/>
    </source>
</evidence>
<comment type="similarity">
    <text evidence="2">Belongs to the CLV3/ESR signal peptide family.</text>
</comment>
<dbReference type="EMBL" id="JAAALK010000283">
    <property type="protein sequence ID" value="KAG8075594.1"/>
    <property type="molecule type" value="Genomic_DNA"/>
</dbReference>
<dbReference type="OrthoDB" id="691169at2759"/>
<sequence length="97" mass="10290">MKMSTVLCFCICAVALVLVVVGATSSSPVPLSDDRAAHRPLGRRWLQDAIVVDDGSPKGGSTTTATTTAWSRPETTPDSWYDGTKRLSPGGPNPQHH</sequence>
<dbReference type="GO" id="GO:0033612">
    <property type="term" value="F:receptor serine/threonine kinase binding"/>
    <property type="evidence" value="ECO:0007669"/>
    <property type="project" value="TreeGrafter"/>
</dbReference>
<feature type="region of interest" description="Disordered" evidence="7">
    <location>
        <begin position="52"/>
        <end position="97"/>
    </location>
</feature>
<reference evidence="9" key="1">
    <citation type="journal article" date="2021" name="bioRxiv">
        <title>Whole Genome Assembly and Annotation of Northern Wild Rice, Zizania palustris L., Supports a Whole Genome Duplication in the Zizania Genus.</title>
        <authorList>
            <person name="Haas M."/>
            <person name="Kono T."/>
            <person name="Macchietto M."/>
            <person name="Millas R."/>
            <person name="McGilp L."/>
            <person name="Shao M."/>
            <person name="Duquette J."/>
            <person name="Hirsch C.N."/>
            <person name="Kimball J."/>
        </authorList>
    </citation>
    <scope>NUCLEOTIDE SEQUENCE</scope>
    <source>
        <tissue evidence="9">Fresh leaf tissue</tissue>
    </source>
</reference>
<keyword evidence="10" id="KW-1185">Reference proteome</keyword>
<accession>A0A8J5TBV8</accession>
<evidence type="ECO:0000313" key="10">
    <source>
        <dbReference type="Proteomes" id="UP000729402"/>
    </source>
</evidence>
<comment type="subcellular location">
    <subcellularLocation>
        <location evidence="1">Secreted</location>
    </subcellularLocation>
</comment>
<dbReference type="GO" id="GO:0005576">
    <property type="term" value="C:extracellular region"/>
    <property type="evidence" value="ECO:0007669"/>
    <property type="project" value="UniProtKB-SubCell"/>
</dbReference>
<feature type="signal peptide" evidence="8">
    <location>
        <begin position="1"/>
        <end position="26"/>
    </location>
</feature>
<dbReference type="InterPro" id="IPR039616">
    <property type="entry name" value="CLE1-4"/>
</dbReference>
<evidence type="ECO:0000256" key="2">
    <source>
        <dbReference type="ARBA" id="ARBA00005416"/>
    </source>
</evidence>
<keyword evidence="5" id="KW-0325">Glycoprotein</keyword>
<organism evidence="9 10">
    <name type="scientific">Zizania palustris</name>
    <name type="common">Northern wild rice</name>
    <dbReference type="NCBI Taxonomy" id="103762"/>
    <lineage>
        <taxon>Eukaryota</taxon>
        <taxon>Viridiplantae</taxon>
        <taxon>Streptophyta</taxon>
        <taxon>Embryophyta</taxon>
        <taxon>Tracheophyta</taxon>
        <taxon>Spermatophyta</taxon>
        <taxon>Magnoliopsida</taxon>
        <taxon>Liliopsida</taxon>
        <taxon>Poales</taxon>
        <taxon>Poaceae</taxon>
        <taxon>BOP clade</taxon>
        <taxon>Oryzoideae</taxon>
        <taxon>Oryzeae</taxon>
        <taxon>Zizaniinae</taxon>
        <taxon>Zizania</taxon>
    </lineage>
</organism>
<evidence type="ECO:0000256" key="5">
    <source>
        <dbReference type="ARBA" id="ARBA00023180"/>
    </source>
</evidence>
<dbReference type="PANTHER" id="PTHR33869:SF17">
    <property type="entry name" value="OS06G0534200 PROTEIN"/>
    <property type="match status" value="1"/>
</dbReference>
<dbReference type="Proteomes" id="UP000729402">
    <property type="component" value="Unassembled WGS sequence"/>
</dbReference>
<name>A0A8J5TBV8_ZIZPA</name>